<reference evidence="1 2" key="1">
    <citation type="submission" date="2024-12" db="EMBL/GenBank/DDBJ databases">
        <title>Forecasting of Potato common scab and diversities of Pathogenic streptomyces spp. in china.</title>
        <authorList>
            <person name="Handique U."/>
            <person name="Wu J."/>
        </authorList>
    </citation>
    <scope>NUCLEOTIDE SEQUENCE [LARGE SCALE GENOMIC DNA]</scope>
    <source>
        <strain evidence="1 2">ZRIMU1530</strain>
    </source>
</reference>
<name>A0ABW9HHL7_9ACTN</name>
<dbReference type="SUPFAM" id="SSF49472">
    <property type="entry name" value="Transthyretin (synonym: prealbumin)"/>
    <property type="match status" value="1"/>
</dbReference>
<dbReference type="InterPro" id="IPR036817">
    <property type="entry name" value="Transthyretin/HIU_hydrolase_sf"/>
</dbReference>
<organism evidence="1 2">
    <name type="scientific">Streptomyces niveiscabiei</name>
    <dbReference type="NCBI Taxonomy" id="164115"/>
    <lineage>
        <taxon>Bacteria</taxon>
        <taxon>Bacillati</taxon>
        <taxon>Actinomycetota</taxon>
        <taxon>Actinomycetes</taxon>
        <taxon>Kitasatosporales</taxon>
        <taxon>Streptomycetaceae</taxon>
        <taxon>Streptomyces</taxon>
    </lineage>
</organism>
<proteinExistence type="predicted"/>
<protein>
    <submittedName>
        <fullName evidence="1">Uncharacterized protein</fullName>
    </submittedName>
</protein>
<dbReference type="Gene3D" id="2.60.40.180">
    <property type="entry name" value="Transthyretin/hydroxyisourate hydrolase domain"/>
    <property type="match status" value="1"/>
</dbReference>
<dbReference type="Proteomes" id="UP001631957">
    <property type="component" value="Unassembled WGS sequence"/>
</dbReference>
<gene>
    <name evidence="1" type="ORF">ACKI18_02350</name>
</gene>
<comment type="caution">
    <text evidence="1">The sequence shown here is derived from an EMBL/GenBank/DDBJ whole genome shotgun (WGS) entry which is preliminary data.</text>
</comment>
<accession>A0ABW9HHL7</accession>
<evidence type="ECO:0000313" key="2">
    <source>
        <dbReference type="Proteomes" id="UP001631957"/>
    </source>
</evidence>
<dbReference type="RefSeq" id="WP_409120268.1">
    <property type="nucleotide sequence ID" value="NZ_JBJVNI010000001.1"/>
</dbReference>
<keyword evidence="2" id="KW-1185">Reference proteome</keyword>
<sequence length="109" mass="11468">MSPDAALSVEVADQLRGVPARGLRCRVVRIDPPRPLLMVEAVTGADGTVRLDGRAAASPCRYRITLETGTPLESVSVTVTPPLPYGRCHVLILLAPHGVQVAVSCGRSS</sequence>
<evidence type="ECO:0000313" key="1">
    <source>
        <dbReference type="EMBL" id="MFM9607544.1"/>
    </source>
</evidence>
<dbReference type="EMBL" id="JBJVNI010000001">
    <property type="protein sequence ID" value="MFM9607544.1"/>
    <property type="molecule type" value="Genomic_DNA"/>
</dbReference>